<keyword evidence="1" id="KW-0472">Membrane</keyword>
<dbReference type="InterPro" id="IPR005330">
    <property type="entry name" value="MHYT_dom"/>
</dbReference>
<dbReference type="PANTHER" id="PTHR35152">
    <property type="entry name" value="DOMAIN SIGNALLING PROTEIN, PUTATIVE (AFU_ORTHOLOGUE AFUA_5G11310)-RELATED"/>
    <property type="match status" value="1"/>
</dbReference>
<evidence type="ECO:0000259" key="2">
    <source>
        <dbReference type="PROSITE" id="PS50924"/>
    </source>
</evidence>
<name>A0ABZ1N8S3_9NOCA</name>
<feature type="transmembrane region" description="Helical" evidence="1">
    <location>
        <begin position="133"/>
        <end position="153"/>
    </location>
</feature>
<gene>
    <name evidence="3" type="ORF">OG308_34095</name>
</gene>
<evidence type="ECO:0000256" key="1">
    <source>
        <dbReference type="PROSITE-ProRule" id="PRU00244"/>
    </source>
</evidence>
<feature type="transmembrane region" description="Helical" evidence="1">
    <location>
        <begin position="202"/>
        <end position="224"/>
    </location>
</feature>
<dbReference type="Pfam" id="PF03707">
    <property type="entry name" value="MHYT"/>
    <property type="match status" value="3"/>
</dbReference>
<protein>
    <recommendedName>
        <fullName evidence="2">MHYT domain-containing protein</fullName>
    </recommendedName>
</protein>
<proteinExistence type="predicted"/>
<feature type="transmembrane region" description="Helical" evidence="1">
    <location>
        <begin position="159"/>
        <end position="182"/>
    </location>
</feature>
<keyword evidence="1" id="KW-1133">Transmembrane helix</keyword>
<dbReference type="PANTHER" id="PTHR35152:SF1">
    <property type="entry name" value="DOMAIN SIGNALLING PROTEIN, PUTATIVE (AFU_ORTHOLOGUE AFUA_5G11310)-RELATED"/>
    <property type="match status" value="1"/>
</dbReference>
<organism evidence="3 4">
    <name type="scientific">Nocardia salmonicida</name>
    <dbReference type="NCBI Taxonomy" id="53431"/>
    <lineage>
        <taxon>Bacteria</taxon>
        <taxon>Bacillati</taxon>
        <taxon>Actinomycetota</taxon>
        <taxon>Actinomycetes</taxon>
        <taxon>Mycobacteriales</taxon>
        <taxon>Nocardiaceae</taxon>
        <taxon>Nocardia</taxon>
    </lineage>
</organism>
<dbReference type="EMBL" id="CP109527">
    <property type="protein sequence ID" value="WTY36208.1"/>
    <property type="molecule type" value="Genomic_DNA"/>
</dbReference>
<feature type="transmembrane region" description="Helical" evidence="1">
    <location>
        <begin position="69"/>
        <end position="89"/>
    </location>
</feature>
<keyword evidence="1" id="KW-0812">Transmembrane</keyword>
<sequence>MNPVLAFGLSFIGSVLGLRCAVHAKASSAPLGWLIAAAVGLGGAAIWVTHFTAMLGFSIGGAPIRYDVPLTLVSAVIAIVVVLIGLTIVTGGGNEWVTLPFGGAITGLGVAAMHYLGMWAIRARAVIEYEPALMALSIMIAVVAATVALWFMLHVRGLLMTTGAALVMGIAVCGTHYTAMAAMRVRHGDPMTVVDGLTPVQLLLPLIATVSLVVTGLVIVVGLAELEVGESRPD</sequence>
<keyword evidence="4" id="KW-1185">Reference proteome</keyword>
<accession>A0ABZ1N8S3</accession>
<reference evidence="3 4" key="1">
    <citation type="submission" date="2022-10" db="EMBL/GenBank/DDBJ databases">
        <title>The complete genomes of actinobacterial strains from the NBC collection.</title>
        <authorList>
            <person name="Joergensen T.S."/>
            <person name="Alvarez Arevalo M."/>
            <person name="Sterndorff E.B."/>
            <person name="Faurdal D."/>
            <person name="Vuksanovic O."/>
            <person name="Mourched A.-S."/>
            <person name="Charusanti P."/>
            <person name="Shaw S."/>
            <person name="Blin K."/>
            <person name="Weber T."/>
        </authorList>
    </citation>
    <scope>NUCLEOTIDE SEQUENCE [LARGE SCALE GENOMIC DNA]</scope>
    <source>
        <strain evidence="3 4">NBC_01413</strain>
    </source>
</reference>
<feature type="domain" description="MHYT" evidence="2">
    <location>
        <begin position="1"/>
        <end position="186"/>
    </location>
</feature>
<dbReference type="PROSITE" id="PS50924">
    <property type="entry name" value="MHYT"/>
    <property type="match status" value="1"/>
</dbReference>
<dbReference type="RefSeq" id="WP_405148395.1">
    <property type="nucleotide sequence ID" value="NZ_CP109527.1"/>
</dbReference>
<dbReference type="Proteomes" id="UP001621418">
    <property type="component" value="Chromosome"/>
</dbReference>
<feature type="transmembrane region" description="Helical" evidence="1">
    <location>
        <begin position="33"/>
        <end position="57"/>
    </location>
</feature>
<evidence type="ECO:0000313" key="3">
    <source>
        <dbReference type="EMBL" id="WTY36208.1"/>
    </source>
</evidence>
<feature type="transmembrane region" description="Helical" evidence="1">
    <location>
        <begin position="101"/>
        <end position="121"/>
    </location>
</feature>
<evidence type="ECO:0000313" key="4">
    <source>
        <dbReference type="Proteomes" id="UP001621418"/>
    </source>
</evidence>